<sequence length="337" mass="36909">MGFLSAFTVPFLFALALWPVVSVALTVPVLAMLYHRDNRLGLPAVLSAYGTVLYAIGLLCFTLYPLPADPVAFCAVHHLTPQLDLFRFITDIRTDGLDAVLQIVMNVVFFLPLGFIVRRVFRRGLPTALVAGFLVSLLVETMQLTGALGVFPCAYRLFDVDDLVWNTSGALTGYGCALVFDRLLPVRESDAVTVTHPGLIRRLVAFLVDMGLVMSAALPLAVAANVAHALVSGVRPGMDADRVLGGLGFSGLMFLLMLFVFEVLVPWLRDGRTLGGGYTHMTCETVPRSGARRVLFYMARFAAFACLMLAGMPWQPVIALALLAFWMVFRRMPYDLI</sequence>
<gene>
    <name evidence="3" type="ORF">CS006_06700</name>
</gene>
<evidence type="ECO:0000313" key="4">
    <source>
        <dbReference type="Proteomes" id="UP000229095"/>
    </source>
</evidence>
<protein>
    <submittedName>
        <fullName evidence="3">Teicoplanin resistance protein VanZ</fullName>
    </submittedName>
</protein>
<dbReference type="OrthoDB" id="4822551at2"/>
<dbReference type="InterPro" id="IPR006976">
    <property type="entry name" value="VanZ-like"/>
</dbReference>
<keyword evidence="1" id="KW-0812">Transmembrane</keyword>
<dbReference type="EMBL" id="PEBI01000003">
    <property type="protein sequence ID" value="PJM72943.1"/>
    <property type="molecule type" value="Genomic_DNA"/>
</dbReference>
<evidence type="ECO:0000259" key="2">
    <source>
        <dbReference type="Pfam" id="PF04892"/>
    </source>
</evidence>
<proteinExistence type="predicted"/>
<keyword evidence="1" id="KW-0472">Membrane</keyword>
<feature type="domain" description="VanZ-like" evidence="2">
    <location>
        <begin position="52"/>
        <end position="180"/>
    </location>
</feature>
<dbReference type="PANTHER" id="PTHR36834:SF1">
    <property type="entry name" value="INTEGRAL MEMBRANE PROTEIN"/>
    <property type="match status" value="1"/>
</dbReference>
<name>A0A2M9H802_9BIFI</name>
<dbReference type="InterPro" id="IPR053150">
    <property type="entry name" value="Teicoplanin_resist-assoc"/>
</dbReference>
<feature type="transmembrane region" description="Helical" evidence="1">
    <location>
        <begin position="99"/>
        <end position="117"/>
    </location>
</feature>
<accession>A0A2M9H802</accession>
<feature type="transmembrane region" description="Helical" evidence="1">
    <location>
        <begin position="12"/>
        <end position="34"/>
    </location>
</feature>
<reference evidence="3 4" key="1">
    <citation type="submission" date="2017-10" db="EMBL/GenBank/DDBJ databases">
        <title>Draft genome sequences of strains TRE 1, TRE 9, TRE H and TRI 7, isolated from tamarins, belonging to four potential novel Bifidobacterium species.</title>
        <authorList>
            <person name="Mattarelli P."/>
            <person name="Modesto M."/>
            <person name="Puglisi E."/>
            <person name="Morelli L."/>
            <person name="Spezio C."/>
            <person name="Bonetti A."/>
            <person name="Sandri C."/>
        </authorList>
    </citation>
    <scope>NUCLEOTIDE SEQUENCE [LARGE SCALE GENOMIC DNA]</scope>
    <source>
        <strain evidence="4">TRE1</strain>
    </source>
</reference>
<evidence type="ECO:0000256" key="1">
    <source>
        <dbReference type="SAM" id="Phobius"/>
    </source>
</evidence>
<dbReference type="Pfam" id="PF04892">
    <property type="entry name" value="VanZ"/>
    <property type="match status" value="1"/>
</dbReference>
<dbReference type="Proteomes" id="UP000229095">
    <property type="component" value="Unassembled WGS sequence"/>
</dbReference>
<organism evidence="3 4">
    <name type="scientific">Bifidobacterium primatium</name>
    <dbReference type="NCBI Taxonomy" id="2045438"/>
    <lineage>
        <taxon>Bacteria</taxon>
        <taxon>Bacillati</taxon>
        <taxon>Actinomycetota</taxon>
        <taxon>Actinomycetes</taxon>
        <taxon>Bifidobacteriales</taxon>
        <taxon>Bifidobacteriaceae</taxon>
        <taxon>Bifidobacterium</taxon>
    </lineage>
</organism>
<feature type="transmembrane region" description="Helical" evidence="1">
    <location>
        <begin position="243"/>
        <end position="265"/>
    </location>
</feature>
<feature type="transmembrane region" description="Helical" evidence="1">
    <location>
        <begin position="129"/>
        <end position="151"/>
    </location>
</feature>
<feature type="transmembrane region" description="Helical" evidence="1">
    <location>
        <begin position="46"/>
        <end position="66"/>
    </location>
</feature>
<keyword evidence="4" id="KW-1185">Reference proteome</keyword>
<feature type="transmembrane region" description="Helical" evidence="1">
    <location>
        <begin position="301"/>
        <end position="329"/>
    </location>
</feature>
<comment type="caution">
    <text evidence="3">The sequence shown here is derived from an EMBL/GenBank/DDBJ whole genome shotgun (WGS) entry which is preliminary data.</text>
</comment>
<dbReference type="AlphaFoldDB" id="A0A2M9H802"/>
<keyword evidence="1" id="KW-1133">Transmembrane helix</keyword>
<evidence type="ECO:0000313" key="3">
    <source>
        <dbReference type="EMBL" id="PJM72943.1"/>
    </source>
</evidence>
<dbReference type="RefSeq" id="WP_100511046.1">
    <property type="nucleotide sequence ID" value="NZ_PEBI01000003.1"/>
</dbReference>
<feature type="transmembrane region" description="Helical" evidence="1">
    <location>
        <begin position="204"/>
        <end position="231"/>
    </location>
</feature>
<dbReference type="PANTHER" id="PTHR36834">
    <property type="entry name" value="MEMBRANE PROTEIN-RELATED"/>
    <property type="match status" value="1"/>
</dbReference>